<feature type="chain" id="PRO_5026993579" description="DUF1349 domain-containing protein" evidence="1">
    <location>
        <begin position="26"/>
        <end position="226"/>
    </location>
</feature>
<protein>
    <recommendedName>
        <fullName evidence="3">DUF1349 domain-containing protein</fullName>
    </recommendedName>
</protein>
<evidence type="ECO:0000313" key="2">
    <source>
        <dbReference type="EMBL" id="VYT50999.1"/>
    </source>
</evidence>
<dbReference type="SUPFAM" id="SSF49899">
    <property type="entry name" value="Concanavalin A-like lectins/glucanases"/>
    <property type="match status" value="1"/>
</dbReference>
<reference evidence="2" key="1">
    <citation type="submission" date="2019-11" db="EMBL/GenBank/DDBJ databases">
        <authorList>
            <person name="Feng L."/>
        </authorList>
    </citation>
    <scope>NUCLEOTIDE SEQUENCE</scope>
    <source>
        <strain evidence="2">BcaccaeLFYP20</strain>
    </source>
</reference>
<dbReference type="Gene3D" id="2.60.120.200">
    <property type="match status" value="1"/>
</dbReference>
<dbReference type="InterPro" id="IPR009784">
    <property type="entry name" value="DUF1349"/>
</dbReference>
<dbReference type="InterPro" id="IPR015987">
    <property type="entry name" value="UCP022704"/>
</dbReference>
<name>A0A6N2X9K2_9BACE</name>
<dbReference type="EMBL" id="CACRTB010000041">
    <property type="protein sequence ID" value="VYT50999.1"/>
    <property type="molecule type" value="Genomic_DNA"/>
</dbReference>
<evidence type="ECO:0008006" key="3">
    <source>
        <dbReference type="Google" id="ProtNLM"/>
    </source>
</evidence>
<dbReference type="AlphaFoldDB" id="A0A6N2X9K2"/>
<dbReference type="PIRSF" id="PIRSF022704">
    <property type="entry name" value="UCP022704"/>
    <property type="match status" value="1"/>
</dbReference>
<accession>A0A6N2X9K2</accession>
<feature type="signal peptide" evidence="1">
    <location>
        <begin position="1"/>
        <end position="25"/>
    </location>
</feature>
<proteinExistence type="predicted"/>
<evidence type="ECO:0000256" key="1">
    <source>
        <dbReference type="SAM" id="SignalP"/>
    </source>
</evidence>
<dbReference type="InterPro" id="IPR013320">
    <property type="entry name" value="ConA-like_dom_sf"/>
</dbReference>
<dbReference type="Pfam" id="PF07081">
    <property type="entry name" value="DUF1349"/>
    <property type="match status" value="1"/>
</dbReference>
<organism evidence="2">
    <name type="scientific">Bacteroides caccae</name>
    <dbReference type="NCBI Taxonomy" id="47678"/>
    <lineage>
        <taxon>Bacteria</taxon>
        <taxon>Pseudomonadati</taxon>
        <taxon>Bacteroidota</taxon>
        <taxon>Bacteroidia</taxon>
        <taxon>Bacteroidales</taxon>
        <taxon>Bacteroidaceae</taxon>
        <taxon>Bacteroides</taxon>
    </lineage>
</organism>
<dbReference type="GO" id="GO:0004553">
    <property type="term" value="F:hydrolase activity, hydrolyzing O-glycosyl compounds"/>
    <property type="evidence" value="ECO:0007669"/>
    <property type="project" value="UniProtKB-ARBA"/>
</dbReference>
<dbReference type="PANTHER" id="PTHR35332">
    <property type="entry name" value="REGULATION OF ENOLASE PROTEIN 1"/>
    <property type="match status" value="1"/>
</dbReference>
<dbReference type="PANTHER" id="PTHR35332:SF2">
    <property type="entry name" value="REGULATION OF ENOLASE PROTEIN 1"/>
    <property type="match status" value="1"/>
</dbReference>
<dbReference type="GO" id="GO:0005975">
    <property type="term" value="P:carbohydrate metabolic process"/>
    <property type="evidence" value="ECO:0007669"/>
    <property type="project" value="UniProtKB-ARBA"/>
</dbReference>
<sequence length="226" mass="26448">MKKYMEIKKIILSGMMVAASFSCLAQSLEKMQWFNEPEQWKIEDNSLSMNVTPQTDYWRISHYGFTVDDAPFLYTLHGGEFEVKVKISGDYKTRFDQSGLMLRIDHENYIKAGIEFVDGKYNLSTVVTHRTSDWSIIPLEKPVLFVWIKAVRRLDAVEVFYSFDDKEYTMMRNAWLQDNHPVMVGIMGACPDGNGFKAKFENFSIKHLPDLRRMEWLKKNSTENNK</sequence>
<gene>
    <name evidence="2" type="ORF">BCLFYP20_00489</name>
</gene>
<dbReference type="PROSITE" id="PS51257">
    <property type="entry name" value="PROKAR_LIPOPROTEIN"/>
    <property type="match status" value="1"/>
</dbReference>
<keyword evidence="1" id="KW-0732">Signal</keyword>